<evidence type="ECO:0000256" key="2">
    <source>
        <dbReference type="SAM" id="MobiDB-lite"/>
    </source>
</evidence>
<sequence>MDHTKDAAVHKPKGGMARGKETDQDSAQRASDVTKAHPARIAKVADPGSEKKIDRIGDRLVNIERLLQQSSTRSLPSPDSDLHGGSLTSVPTPTSGINHPASVDTINHAVSALHSDANEASTGVQSALASHIIEQAVGDSPAIYQNAELIAALQSLKDMVGKVEETPSSEFARSHWSIGGLADPPTEVEIEMLLQKASASLTISFTPGLTTTILREKFDTVFKGDKDAAVIRQVYVYGILCNLCTELSGSDPDPAFASRCKGLGRVFTTRLEQAVNELKLMMPATAEAASALTMAAGISVDSYKPYLAQSLSSHAASMVISLGYHNLSTMQSDTVAERESKIALFWMVYWLDNSFAVRLGRAPIIRDYEVTVPRLTSASTMPSTFLDAFNFSTRHSSLQCQATSSIPDDPNHAGLYVIMKESDAIMHYSTITLVQHATISSTSIVSPALESARKALEMNVNVWKMYKHLPDFIWSGHCHWTLLKTPITPFTVTFCHIIAHPYAATADIQLLAEFVATLKELCRYSDGILKLHRLCDIFCKVASLYVQAKQREASQKLDLQYGSAASIQPEPWMGQPAVNDIDQYLTAIGFAPPTALGDDGQGVMDSSMDFDASFLMDWYQGNNTIMGFLEQDIPEIPMNGQFDFGYTNAQ</sequence>
<evidence type="ECO:0000256" key="1">
    <source>
        <dbReference type="ARBA" id="ARBA00023242"/>
    </source>
</evidence>
<dbReference type="InterPro" id="IPR050987">
    <property type="entry name" value="AtrR-like"/>
</dbReference>
<proteinExistence type="predicted"/>
<evidence type="ECO:0000313" key="4">
    <source>
        <dbReference type="EMBL" id="KAK5703748.1"/>
    </source>
</evidence>
<dbReference type="InterPro" id="IPR007219">
    <property type="entry name" value="XnlR_reg_dom"/>
</dbReference>
<dbReference type="PANTHER" id="PTHR46910">
    <property type="entry name" value="TRANSCRIPTION FACTOR PDR1"/>
    <property type="match status" value="1"/>
</dbReference>
<feature type="compositionally biased region" description="Polar residues" evidence="2">
    <location>
        <begin position="86"/>
        <end position="97"/>
    </location>
</feature>
<dbReference type="CDD" id="cd12148">
    <property type="entry name" value="fungal_TF_MHR"/>
    <property type="match status" value="1"/>
</dbReference>
<reference evidence="4" key="1">
    <citation type="submission" date="2023-08" db="EMBL/GenBank/DDBJ databases">
        <title>Black Yeasts Isolated from many extreme environments.</title>
        <authorList>
            <person name="Coleine C."/>
            <person name="Stajich J.E."/>
            <person name="Selbmann L."/>
        </authorList>
    </citation>
    <scope>NUCLEOTIDE SEQUENCE</scope>
    <source>
        <strain evidence="4">CCFEE 5810</strain>
    </source>
</reference>
<dbReference type="GO" id="GO:0003700">
    <property type="term" value="F:DNA-binding transcription factor activity"/>
    <property type="evidence" value="ECO:0007669"/>
    <property type="project" value="InterPro"/>
</dbReference>
<dbReference type="GO" id="GO:0003677">
    <property type="term" value="F:DNA binding"/>
    <property type="evidence" value="ECO:0007669"/>
    <property type="project" value="InterPro"/>
</dbReference>
<dbReference type="Pfam" id="PF04082">
    <property type="entry name" value="Fungal_trans"/>
    <property type="match status" value="1"/>
</dbReference>
<dbReference type="AlphaFoldDB" id="A0AAN8A3J5"/>
<dbReference type="GO" id="GO:0006351">
    <property type="term" value="P:DNA-templated transcription"/>
    <property type="evidence" value="ECO:0007669"/>
    <property type="project" value="InterPro"/>
</dbReference>
<gene>
    <name evidence="4" type="ORF">LTR97_002761</name>
</gene>
<protein>
    <recommendedName>
        <fullName evidence="3">Xylanolytic transcriptional activator regulatory domain-containing protein</fullName>
    </recommendedName>
</protein>
<evidence type="ECO:0000259" key="3">
    <source>
        <dbReference type="SMART" id="SM00906"/>
    </source>
</evidence>
<dbReference type="SMART" id="SM00906">
    <property type="entry name" value="Fungal_trans"/>
    <property type="match status" value="1"/>
</dbReference>
<feature type="domain" description="Xylanolytic transcriptional activator regulatory" evidence="3">
    <location>
        <begin position="308"/>
        <end position="381"/>
    </location>
</feature>
<feature type="region of interest" description="Disordered" evidence="2">
    <location>
        <begin position="69"/>
        <end position="102"/>
    </location>
</feature>
<keyword evidence="1" id="KW-0539">Nucleus</keyword>
<dbReference type="GO" id="GO:0008270">
    <property type="term" value="F:zinc ion binding"/>
    <property type="evidence" value="ECO:0007669"/>
    <property type="project" value="InterPro"/>
</dbReference>
<organism evidence="4 5">
    <name type="scientific">Elasticomyces elasticus</name>
    <dbReference type="NCBI Taxonomy" id="574655"/>
    <lineage>
        <taxon>Eukaryota</taxon>
        <taxon>Fungi</taxon>
        <taxon>Dikarya</taxon>
        <taxon>Ascomycota</taxon>
        <taxon>Pezizomycotina</taxon>
        <taxon>Dothideomycetes</taxon>
        <taxon>Dothideomycetidae</taxon>
        <taxon>Mycosphaerellales</taxon>
        <taxon>Teratosphaeriaceae</taxon>
        <taxon>Elasticomyces</taxon>
    </lineage>
</organism>
<accession>A0AAN8A3J5</accession>
<feature type="region of interest" description="Disordered" evidence="2">
    <location>
        <begin position="1"/>
        <end position="50"/>
    </location>
</feature>
<dbReference type="PANTHER" id="PTHR46910:SF5">
    <property type="entry name" value="ZN(II)2CYS6 TRANSCRIPTION FACTOR (EUROFUNG)"/>
    <property type="match status" value="1"/>
</dbReference>
<comment type="caution">
    <text evidence="4">The sequence shown here is derived from an EMBL/GenBank/DDBJ whole genome shotgun (WGS) entry which is preliminary data.</text>
</comment>
<dbReference type="Proteomes" id="UP001310594">
    <property type="component" value="Unassembled WGS sequence"/>
</dbReference>
<name>A0AAN8A3J5_9PEZI</name>
<evidence type="ECO:0000313" key="5">
    <source>
        <dbReference type="Proteomes" id="UP001310594"/>
    </source>
</evidence>
<dbReference type="EMBL" id="JAVRQU010000004">
    <property type="protein sequence ID" value="KAK5703748.1"/>
    <property type="molecule type" value="Genomic_DNA"/>
</dbReference>